<dbReference type="RefSeq" id="WP_012869591.1">
    <property type="nucleotide sequence ID" value="NC_013522.1"/>
</dbReference>
<evidence type="ECO:0000313" key="6">
    <source>
        <dbReference type="Proteomes" id="UP000002030"/>
    </source>
</evidence>
<evidence type="ECO:0000256" key="3">
    <source>
        <dbReference type="SAM" id="MobiDB-lite"/>
    </source>
</evidence>
<reference evidence="5 6" key="1">
    <citation type="journal article" date="2009" name="Stand. Genomic Sci.">
        <title>Complete genome sequence of Thermanaerovibrio acidaminovorans type strain (Su883).</title>
        <authorList>
            <person name="Chovatia M."/>
            <person name="Sikorski J."/>
            <person name="Schroder M."/>
            <person name="Lapidus A."/>
            <person name="Nolan M."/>
            <person name="Tice H."/>
            <person name="Glavina Del Rio T."/>
            <person name="Copeland A."/>
            <person name="Cheng J.F."/>
            <person name="Lucas S."/>
            <person name="Chen F."/>
            <person name="Bruce D."/>
            <person name="Goodwin L."/>
            <person name="Pitluck S."/>
            <person name="Ivanova N."/>
            <person name="Mavromatis K."/>
            <person name="Ovchinnikova G."/>
            <person name="Pati A."/>
            <person name="Chen A."/>
            <person name="Palaniappan K."/>
            <person name="Land M."/>
            <person name="Hauser L."/>
            <person name="Chang Y.J."/>
            <person name="Jeffries C.D."/>
            <person name="Chain P."/>
            <person name="Saunders E."/>
            <person name="Detter J.C."/>
            <person name="Brettin T."/>
            <person name="Rohde M."/>
            <person name="Goker M."/>
            <person name="Spring S."/>
            <person name="Bristow J."/>
            <person name="Markowitz V."/>
            <person name="Hugenholtz P."/>
            <person name="Kyrpides N.C."/>
            <person name="Klenk H.P."/>
            <person name="Eisen J.A."/>
        </authorList>
    </citation>
    <scope>NUCLEOTIDE SEQUENCE [LARGE SCALE GENOMIC DNA]</scope>
    <source>
        <strain evidence="6">ATCC 49978 / DSM 6589 / Su883</strain>
    </source>
</reference>
<evidence type="ECO:0000313" key="5">
    <source>
        <dbReference type="EMBL" id="ACZ19076.1"/>
    </source>
</evidence>
<sequence>MASGAGFQVASFEDFASMVASMGPQAPVALFLSLEDAKPDEISNVIQAIRNAQGGEQSKILALHNDWEKMKVRMTARSAGCTDVLPMPPTEDQFRQALGMPPLSGPGKDAAPQPSPVQGAAGTDPSAQQAKTVLVVDDASIIRTGLKYILTEMGIKVLEASNGNEAYNIFLSSPPDMLITDLIMPGMDGFALMSRFRGNPATSKRPIIVVSSYGDKPRLVKALRSGANDFIVKPFRPEVVKDKVRRHLKLS</sequence>
<dbReference type="eggNOG" id="COG3706">
    <property type="taxonomic scope" value="Bacteria"/>
</dbReference>
<feature type="modified residue" description="4-aspartylphosphate" evidence="2">
    <location>
        <position position="181"/>
    </location>
</feature>
<organism evidence="5 6">
    <name type="scientific">Thermanaerovibrio acidaminovorans (strain ATCC 49978 / DSM 6589 / Su883)</name>
    <name type="common">Selenomonas acidaminovorans</name>
    <dbReference type="NCBI Taxonomy" id="525903"/>
    <lineage>
        <taxon>Bacteria</taxon>
        <taxon>Thermotogati</taxon>
        <taxon>Synergistota</taxon>
        <taxon>Synergistia</taxon>
        <taxon>Synergistales</taxon>
        <taxon>Synergistaceae</taxon>
        <taxon>Thermanaerovibrio</taxon>
    </lineage>
</organism>
<proteinExistence type="predicted"/>
<dbReference type="SMART" id="SM00448">
    <property type="entry name" value="REC"/>
    <property type="match status" value="1"/>
</dbReference>
<dbReference type="Pfam" id="PF00072">
    <property type="entry name" value="Response_reg"/>
    <property type="match status" value="1"/>
</dbReference>
<keyword evidence="6" id="KW-1185">Reference proteome</keyword>
<dbReference type="PANTHER" id="PTHR44591:SF25">
    <property type="entry name" value="CHEMOTAXIS TWO-COMPONENT RESPONSE REGULATOR"/>
    <property type="match status" value="1"/>
</dbReference>
<dbReference type="AlphaFoldDB" id="D1B9X3"/>
<dbReference type="CDD" id="cd00156">
    <property type="entry name" value="REC"/>
    <property type="match status" value="1"/>
</dbReference>
<dbReference type="Gene3D" id="3.40.50.2300">
    <property type="match status" value="1"/>
</dbReference>
<dbReference type="InterPro" id="IPR050595">
    <property type="entry name" value="Bact_response_regulator"/>
</dbReference>
<dbReference type="Proteomes" id="UP000002030">
    <property type="component" value="Chromosome"/>
</dbReference>
<dbReference type="InterPro" id="IPR011006">
    <property type="entry name" value="CheY-like_superfamily"/>
</dbReference>
<dbReference type="EnsemblBacteria" id="ACZ19076">
    <property type="protein sequence ID" value="ACZ19076"/>
    <property type="gene ID" value="Taci_0843"/>
</dbReference>
<dbReference type="PANTHER" id="PTHR44591">
    <property type="entry name" value="STRESS RESPONSE REGULATOR PROTEIN 1"/>
    <property type="match status" value="1"/>
</dbReference>
<feature type="region of interest" description="Disordered" evidence="3">
    <location>
        <begin position="96"/>
        <end position="127"/>
    </location>
</feature>
<protein>
    <submittedName>
        <fullName evidence="5">Response regulator receiver protein</fullName>
    </submittedName>
</protein>
<dbReference type="SUPFAM" id="SSF52172">
    <property type="entry name" value="CheY-like"/>
    <property type="match status" value="1"/>
</dbReference>
<dbReference type="PROSITE" id="PS50110">
    <property type="entry name" value="RESPONSE_REGULATORY"/>
    <property type="match status" value="1"/>
</dbReference>
<evidence type="ECO:0000256" key="2">
    <source>
        <dbReference type="PROSITE-ProRule" id="PRU00169"/>
    </source>
</evidence>
<dbReference type="InterPro" id="IPR001789">
    <property type="entry name" value="Sig_transdc_resp-reg_receiver"/>
</dbReference>
<dbReference type="EMBL" id="CP001818">
    <property type="protein sequence ID" value="ACZ19076.1"/>
    <property type="molecule type" value="Genomic_DNA"/>
</dbReference>
<dbReference type="KEGG" id="tai:Taci_0843"/>
<accession>D1B9X3</accession>
<dbReference type="HOGENOM" id="CLU_1106695_0_0_0"/>
<evidence type="ECO:0000259" key="4">
    <source>
        <dbReference type="PROSITE" id="PS50110"/>
    </source>
</evidence>
<dbReference type="OrthoDB" id="3242at2"/>
<keyword evidence="1 2" id="KW-0597">Phosphoprotein</keyword>
<dbReference type="STRING" id="525903.Taci_0843"/>
<gene>
    <name evidence="5" type="ordered locus">Taci_0843</name>
</gene>
<feature type="domain" description="Response regulatory" evidence="4">
    <location>
        <begin position="132"/>
        <end position="248"/>
    </location>
</feature>
<dbReference type="GO" id="GO:0000160">
    <property type="term" value="P:phosphorelay signal transduction system"/>
    <property type="evidence" value="ECO:0007669"/>
    <property type="project" value="InterPro"/>
</dbReference>
<evidence type="ECO:0000256" key="1">
    <source>
        <dbReference type="ARBA" id="ARBA00022553"/>
    </source>
</evidence>
<name>D1B9X3_THEAS</name>